<dbReference type="PIRSF" id="PIRSF006648">
    <property type="entry name" value="DrrB"/>
    <property type="match status" value="1"/>
</dbReference>
<evidence type="ECO:0000256" key="3">
    <source>
        <dbReference type="ARBA" id="ARBA00022989"/>
    </source>
</evidence>
<dbReference type="PROSITE" id="PS51012">
    <property type="entry name" value="ABC_TM2"/>
    <property type="match status" value="1"/>
</dbReference>
<feature type="transmembrane region" description="Helical" evidence="6">
    <location>
        <begin position="182"/>
        <end position="201"/>
    </location>
</feature>
<keyword evidence="2 6" id="KW-0812">Transmembrane</keyword>
<evidence type="ECO:0000256" key="4">
    <source>
        <dbReference type="ARBA" id="ARBA00023136"/>
    </source>
</evidence>
<keyword evidence="3 6" id="KW-1133">Transmembrane helix</keyword>
<dbReference type="InterPro" id="IPR051784">
    <property type="entry name" value="Nod_factor_ABC_transporter"/>
</dbReference>
<reference evidence="8" key="1">
    <citation type="submission" date="2024-05" db="EMBL/GenBank/DDBJ databases">
        <title>30 novel species of actinomycetes from the DSMZ collection.</title>
        <authorList>
            <person name="Nouioui I."/>
        </authorList>
    </citation>
    <scope>NUCLEOTIDE SEQUENCE</scope>
    <source>
        <strain evidence="8">DSM 41529</strain>
    </source>
</reference>
<feature type="transmembrane region" description="Helical" evidence="6">
    <location>
        <begin position="239"/>
        <end position="262"/>
    </location>
</feature>
<dbReference type="Pfam" id="PF01061">
    <property type="entry name" value="ABC2_membrane"/>
    <property type="match status" value="1"/>
</dbReference>
<dbReference type="InterPro" id="IPR047817">
    <property type="entry name" value="ABC2_TM_bact-type"/>
</dbReference>
<dbReference type="Proteomes" id="UP001180754">
    <property type="component" value="Unassembled WGS sequence"/>
</dbReference>
<keyword evidence="6" id="KW-1003">Cell membrane</keyword>
<dbReference type="EMBL" id="JAVRFD010000001">
    <property type="protein sequence ID" value="MDT0541516.1"/>
    <property type="molecule type" value="Genomic_DNA"/>
</dbReference>
<comment type="caution">
    <text evidence="8">The sequence shown here is derived from an EMBL/GenBank/DDBJ whole genome shotgun (WGS) entry which is preliminary data.</text>
</comment>
<keyword evidence="9" id="KW-1185">Reference proteome</keyword>
<comment type="subcellular location">
    <subcellularLocation>
        <location evidence="6">Cell membrane</location>
        <topology evidence="6">Multi-pass membrane protein</topology>
    </subcellularLocation>
    <subcellularLocation>
        <location evidence="1">Membrane</location>
        <topology evidence="1">Multi-pass membrane protein</topology>
    </subcellularLocation>
</comment>
<comment type="similarity">
    <text evidence="6">Belongs to the ABC-2 integral membrane protein family.</text>
</comment>
<keyword evidence="5" id="KW-0046">Antibiotic resistance</keyword>
<evidence type="ECO:0000313" key="9">
    <source>
        <dbReference type="Proteomes" id="UP001180754"/>
    </source>
</evidence>
<evidence type="ECO:0000256" key="1">
    <source>
        <dbReference type="ARBA" id="ARBA00004141"/>
    </source>
</evidence>
<feature type="transmembrane region" description="Helical" evidence="6">
    <location>
        <begin position="36"/>
        <end position="56"/>
    </location>
</feature>
<proteinExistence type="inferred from homology"/>
<feature type="transmembrane region" description="Helical" evidence="6">
    <location>
        <begin position="71"/>
        <end position="94"/>
    </location>
</feature>
<evidence type="ECO:0000256" key="5">
    <source>
        <dbReference type="ARBA" id="ARBA00023251"/>
    </source>
</evidence>
<dbReference type="InterPro" id="IPR013525">
    <property type="entry name" value="ABC2_TM"/>
</dbReference>
<keyword evidence="6" id="KW-0813">Transport</keyword>
<dbReference type="PANTHER" id="PTHR43229">
    <property type="entry name" value="NODULATION PROTEIN J"/>
    <property type="match status" value="1"/>
</dbReference>
<keyword evidence="4 6" id="KW-0472">Membrane</keyword>
<dbReference type="InterPro" id="IPR000412">
    <property type="entry name" value="ABC_2_transport"/>
</dbReference>
<feature type="transmembrane region" description="Helical" evidence="6">
    <location>
        <begin position="152"/>
        <end position="175"/>
    </location>
</feature>
<name>A0ABU2X6I4_9ACTN</name>
<evidence type="ECO:0000259" key="7">
    <source>
        <dbReference type="PROSITE" id="PS51012"/>
    </source>
</evidence>
<feature type="transmembrane region" description="Helical" evidence="6">
    <location>
        <begin position="115"/>
        <end position="140"/>
    </location>
</feature>
<evidence type="ECO:0000256" key="6">
    <source>
        <dbReference type="RuleBase" id="RU361157"/>
    </source>
</evidence>
<dbReference type="RefSeq" id="WP_311721786.1">
    <property type="nucleotide sequence ID" value="NZ_JAVRFD010000001.1"/>
</dbReference>
<sequence length="272" mass="28957">MTTEVVRVRERALASAMIEIETVAGRRLRRLRRAPGRMVGIIMNPIIVLVAFGYLLGGSVVAPGNTDYTEYIFAGGLMQVGLAGITPTAVAVALDLRSGLVDRMRSLPISRATVLIGNSLGDLVMGVLGIAVVTLAGLILGWRPHTDPLSVLAGFGVAAVFIYAMVWVGIMLGLLWRNLETIESVGGLIAVLFSFLSTGFISPDKMPALVRPVAEWNPVSAVVTAVRELWGNPQNVSGFAATHSALVCVVSLAAVLLITGVISMRRYRTSQY</sequence>
<evidence type="ECO:0000313" key="8">
    <source>
        <dbReference type="EMBL" id="MDT0541516.1"/>
    </source>
</evidence>
<gene>
    <name evidence="8" type="ORF">RND15_02135</name>
</gene>
<organism evidence="8 9">
    <name type="scientific">Streptomyces lonegramiae</name>
    <dbReference type="NCBI Taxonomy" id="3075524"/>
    <lineage>
        <taxon>Bacteria</taxon>
        <taxon>Bacillati</taxon>
        <taxon>Actinomycetota</taxon>
        <taxon>Actinomycetes</taxon>
        <taxon>Kitasatosporales</taxon>
        <taxon>Streptomycetaceae</taxon>
        <taxon>Streptomyces</taxon>
    </lineage>
</organism>
<protein>
    <recommendedName>
        <fullName evidence="6">Transport permease protein</fullName>
    </recommendedName>
</protein>
<feature type="domain" description="ABC transmembrane type-2" evidence="7">
    <location>
        <begin position="36"/>
        <end position="267"/>
    </location>
</feature>
<accession>A0ABU2X6I4</accession>
<dbReference type="PANTHER" id="PTHR43229:SF2">
    <property type="entry name" value="NODULATION PROTEIN J"/>
    <property type="match status" value="1"/>
</dbReference>
<evidence type="ECO:0000256" key="2">
    <source>
        <dbReference type="ARBA" id="ARBA00022692"/>
    </source>
</evidence>